<gene>
    <name evidence="3" type="ORF">GU927_012265</name>
</gene>
<evidence type="ECO:0000313" key="3">
    <source>
        <dbReference type="EMBL" id="MBU9698618.1"/>
    </source>
</evidence>
<dbReference type="EMBL" id="JAAATX020000008">
    <property type="protein sequence ID" value="MBU9698618.1"/>
    <property type="molecule type" value="Genomic_DNA"/>
</dbReference>
<dbReference type="Proteomes" id="UP000731907">
    <property type="component" value="Unassembled WGS sequence"/>
</dbReference>
<feature type="domain" description="D-apionate lactonase N-terminal" evidence="1">
    <location>
        <begin position="2"/>
        <end position="215"/>
    </location>
</feature>
<reference evidence="3 4" key="1">
    <citation type="submission" date="2021-06" db="EMBL/GenBank/DDBJ databases">
        <title>Rhodobacteraceae bacterium strain HSP-20.</title>
        <authorList>
            <person name="Chen W.-M."/>
        </authorList>
    </citation>
    <scope>NUCLEOTIDE SEQUENCE [LARGE SCALE GENOMIC DNA]</scope>
    <source>
        <strain evidence="3 4">HSP-20</strain>
    </source>
</reference>
<dbReference type="RefSeq" id="WP_161762742.1">
    <property type="nucleotide sequence ID" value="NZ_JAAATX020000008.1"/>
</dbReference>
<keyword evidence="4" id="KW-1185">Reference proteome</keyword>
<dbReference type="InterPro" id="IPR058787">
    <property type="entry name" value="ApnL_M"/>
</dbReference>
<evidence type="ECO:0000259" key="1">
    <source>
        <dbReference type="Pfam" id="PF25837"/>
    </source>
</evidence>
<evidence type="ECO:0000313" key="4">
    <source>
        <dbReference type="Proteomes" id="UP000731907"/>
    </source>
</evidence>
<dbReference type="Pfam" id="PF25837">
    <property type="entry name" value="Apionate_lact_N"/>
    <property type="match status" value="1"/>
</dbReference>
<evidence type="ECO:0000259" key="2">
    <source>
        <dbReference type="Pfam" id="PF25838"/>
    </source>
</evidence>
<dbReference type="InterPro" id="IPR058788">
    <property type="entry name" value="ApnL_N"/>
</dbReference>
<feature type="domain" description="D-apionate lactonase TIM barrel" evidence="2">
    <location>
        <begin position="273"/>
        <end position="497"/>
    </location>
</feature>
<dbReference type="Pfam" id="PF25838">
    <property type="entry name" value="Apionate_lact_M"/>
    <property type="match status" value="1"/>
</dbReference>
<sequence length="567" mass="59229">MRQIRTGPVSFTLLEGDLRSIRLGGVEVLRRLSYPVRDPQWGTHAVETLSEELHEGAEGVTYTRRFAGRGAIFGGIFRAVVRPLPSGAHLLLSVEMDAPADLAVNRAGFTLLHPLRGVSGAALRVIHPDGSEEATEWPRLISPAQPVRDIAGLSHVVDGVTVDIRMRGEVFEMEDQRNWSDASYKTYCRPLAWPLPFALGPAAPVRQELDITLTGAPVAAVTGDAAHDGSLPHVAVAVEPGLTVARVLAGLEALPRLLRVRADAAVEVLAGFATGGPVTLEVILPDDDDPAASLAALALRCAAAGLRPLRVVALRESYMKSHQPDGVWPKGPRPMDLIAGVRSAFPQAAAGGGMFTNFTEFNRCRPDPAQIDFVTWGGTAIVHAADDLSVMETLEALPQIFASGRAIARGRPLHLGMFSIGMRSNPYATDCLPNPAMERLAMVRDDPRQATGFAAAFAAGVLAGAAAGGVASLALSMTDGPLGAEGRPLAQVVAWAAARAGMACRVRGGDVVRIDTAKGALLANIGGEAVALPDGARGRLLGESGPRDLGGVSLVPCGVAFLEGGGA</sequence>
<accession>A0ABS6J4D7</accession>
<organism evidence="3 4">
    <name type="scientific">Paragemmobacter amnigenus</name>
    <dbReference type="NCBI Taxonomy" id="2852097"/>
    <lineage>
        <taxon>Bacteria</taxon>
        <taxon>Pseudomonadati</taxon>
        <taxon>Pseudomonadota</taxon>
        <taxon>Alphaproteobacteria</taxon>
        <taxon>Rhodobacterales</taxon>
        <taxon>Paracoccaceae</taxon>
        <taxon>Paragemmobacter</taxon>
    </lineage>
</organism>
<proteinExistence type="predicted"/>
<name>A0ABS6J4D7_9RHOB</name>
<comment type="caution">
    <text evidence="3">The sequence shown here is derived from an EMBL/GenBank/DDBJ whole genome shotgun (WGS) entry which is preliminary data.</text>
</comment>
<protein>
    <submittedName>
        <fullName evidence="3">Uncharacterized protein</fullName>
    </submittedName>
</protein>